<evidence type="ECO:0000313" key="13">
    <source>
        <dbReference type="EMBL" id="MFC3211972.1"/>
    </source>
</evidence>
<evidence type="ECO:0000256" key="7">
    <source>
        <dbReference type="ARBA" id="ARBA00023080"/>
    </source>
</evidence>
<comment type="catalytic activity">
    <reaction evidence="10">
        <text>ITP + H2O = IDP + phosphate + H(+)</text>
        <dbReference type="Rhea" id="RHEA:28330"/>
        <dbReference type="ChEBI" id="CHEBI:15377"/>
        <dbReference type="ChEBI" id="CHEBI:15378"/>
        <dbReference type="ChEBI" id="CHEBI:43474"/>
        <dbReference type="ChEBI" id="CHEBI:58280"/>
        <dbReference type="ChEBI" id="CHEBI:61402"/>
        <dbReference type="EC" id="3.6.1.73"/>
    </reaction>
</comment>
<dbReference type="Pfam" id="PF01931">
    <property type="entry name" value="NTPase_I-T"/>
    <property type="match status" value="1"/>
</dbReference>
<keyword evidence="4" id="KW-0547">Nucleotide-binding</keyword>
<gene>
    <name evidence="13" type="ORF">ACFOEJ_12860</name>
</gene>
<evidence type="ECO:0000256" key="5">
    <source>
        <dbReference type="ARBA" id="ARBA00022801"/>
    </source>
</evidence>
<accession>A0ABV7KR83</accession>
<evidence type="ECO:0000256" key="8">
    <source>
        <dbReference type="ARBA" id="ARBA00023211"/>
    </source>
</evidence>
<comment type="caution">
    <text evidence="13">The sequence shown here is derived from an EMBL/GenBank/DDBJ whole genome shotgun (WGS) entry which is preliminary data.</text>
</comment>
<keyword evidence="5" id="KW-0378">Hydrolase</keyword>
<keyword evidence="3" id="KW-0479">Metal-binding</keyword>
<dbReference type="Gene3D" id="3.90.950.10">
    <property type="match status" value="1"/>
</dbReference>
<dbReference type="EC" id="3.6.1.73" evidence="9"/>
<keyword evidence="8" id="KW-0464">Manganese</keyword>
<feature type="domain" description="Non-canonical purine NTP phosphatase/PRRC1" evidence="12">
    <location>
        <begin position="9"/>
        <end position="163"/>
    </location>
</feature>
<evidence type="ECO:0000256" key="3">
    <source>
        <dbReference type="ARBA" id="ARBA00022723"/>
    </source>
</evidence>
<dbReference type="RefSeq" id="WP_117312036.1">
    <property type="nucleotide sequence ID" value="NZ_JBHRUJ010000016.1"/>
</dbReference>
<dbReference type="InterPro" id="IPR026533">
    <property type="entry name" value="NTPase/PRRC1"/>
</dbReference>
<dbReference type="EMBL" id="JBHRUJ010000016">
    <property type="protein sequence ID" value="MFC3211972.1"/>
    <property type="molecule type" value="Genomic_DNA"/>
</dbReference>
<dbReference type="PANTHER" id="PTHR34699">
    <property type="match status" value="1"/>
</dbReference>
<evidence type="ECO:0000259" key="12">
    <source>
        <dbReference type="Pfam" id="PF01931"/>
    </source>
</evidence>
<keyword evidence="6" id="KW-0460">Magnesium</keyword>
<sequence length="173" mass="18184">MKKMSIAVASKNPAKISAVEDCLAELAVPCEITAVETDSAVSAQPFSIKETRQGAVNRAVSAIEGGYDFAVGLEGGVYELDGTMYVCNWGALATSTGKLYTAGGAQIPLPEEIAVEVRNGQELGPVMDAYANEAGIRQYKGAIGILTDGLIHRGEMFAHIVKMLIGQYRLGSG</sequence>
<evidence type="ECO:0000256" key="10">
    <source>
        <dbReference type="ARBA" id="ARBA00048174"/>
    </source>
</evidence>
<evidence type="ECO:0000256" key="6">
    <source>
        <dbReference type="ARBA" id="ARBA00022842"/>
    </source>
</evidence>
<evidence type="ECO:0000256" key="2">
    <source>
        <dbReference type="ARBA" id="ARBA00001946"/>
    </source>
</evidence>
<dbReference type="InterPro" id="IPR050299">
    <property type="entry name" value="YjjX_NTPase"/>
</dbReference>
<proteinExistence type="predicted"/>
<evidence type="ECO:0000256" key="4">
    <source>
        <dbReference type="ARBA" id="ARBA00022741"/>
    </source>
</evidence>
<evidence type="ECO:0000313" key="14">
    <source>
        <dbReference type="Proteomes" id="UP001595625"/>
    </source>
</evidence>
<evidence type="ECO:0000256" key="9">
    <source>
        <dbReference type="ARBA" id="ARBA00038901"/>
    </source>
</evidence>
<dbReference type="PANTHER" id="PTHR34699:SF2">
    <property type="entry name" value="NON-CANONICAL PURINE NTP PHOSPHATASE_PRRC1 DOMAIN-CONTAINING PROTEIN"/>
    <property type="match status" value="1"/>
</dbReference>
<reference evidence="14" key="1">
    <citation type="journal article" date="2019" name="Int. J. Syst. Evol. Microbiol.">
        <title>The Global Catalogue of Microorganisms (GCM) 10K type strain sequencing project: providing services to taxonomists for standard genome sequencing and annotation.</title>
        <authorList>
            <consortium name="The Broad Institute Genomics Platform"/>
            <consortium name="The Broad Institute Genome Sequencing Center for Infectious Disease"/>
            <person name="Wu L."/>
            <person name="Ma J."/>
        </authorList>
    </citation>
    <scope>NUCLEOTIDE SEQUENCE [LARGE SCALE GENOMIC DNA]</scope>
    <source>
        <strain evidence="14">CCM 320</strain>
    </source>
</reference>
<dbReference type="NCBIfam" id="NF002850">
    <property type="entry name" value="PRK03114.1"/>
    <property type="match status" value="1"/>
</dbReference>
<dbReference type="SUPFAM" id="SSF52972">
    <property type="entry name" value="ITPase-like"/>
    <property type="match status" value="1"/>
</dbReference>
<dbReference type="Proteomes" id="UP001595625">
    <property type="component" value="Unassembled WGS sequence"/>
</dbReference>
<evidence type="ECO:0000256" key="1">
    <source>
        <dbReference type="ARBA" id="ARBA00001936"/>
    </source>
</evidence>
<comment type="cofactor">
    <cofactor evidence="1">
        <name>Mn(2+)</name>
        <dbReference type="ChEBI" id="CHEBI:29035"/>
    </cofactor>
</comment>
<keyword evidence="14" id="KW-1185">Reference proteome</keyword>
<dbReference type="InterPro" id="IPR029001">
    <property type="entry name" value="ITPase-like_fam"/>
</dbReference>
<protein>
    <recommendedName>
        <fullName evidence="9">inosine/xanthosine triphosphatase</fullName>
        <ecNumber evidence="9">3.6.1.73</ecNumber>
    </recommendedName>
</protein>
<comment type="cofactor">
    <cofactor evidence="2">
        <name>Mg(2+)</name>
        <dbReference type="ChEBI" id="CHEBI:18420"/>
    </cofactor>
</comment>
<keyword evidence="7" id="KW-0546">Nucleotide metabolism</keyword>
<organism evidence="13 14">
    <name type="scientific">Planomicrobium okeanokoites</name>
    <name type="common">Planococcus okeanokoites</name>
    <name type="synonym">Flavobacterium okeanokoites</name>
    <dbReference type="NCBI Taxonomy" id="244"/>
    <lineage>
        <taxon>Bacteria</taxon>
        <taxon>Bacillati</taxon>
        <taxon>Bacillota</taxon>
        <taxon>Bacilli</taxon>
        <taxon>Bacillales</taxon>
        <taxon>Caryophanaceae</taxon>
        <taxon>Planomicrobium</taxon>
    </lineage>
</organism>
<name>A0ABV7KR83_PLAOK</name>
<evidence type="ECO:0000256" key="11">
    <source>
        <dbReference type="ARBA" id="ARBA00048781"/>
    </source>
</evidence>
<comment type="catalytic activity">
    <reaction evidence="11">
        <text>XTP + H2O = XDP + phosphate + H(+)</text>
        <dbReference type="Rhea" id="RHEA:28406"/>
        <dbReference type="ChEBI" id="CHEBI:15377"/>
        <dbReference type="ChEBI" id="CHEBI:15378"/>
        <dbReference type="ChEBI" id="CHEBI:43474"/>
        <dbReference type="ChEBI" id="CHEBI:59884"/>
        <dbReference type="ChEBI" id="CHEBI:61314"/>
        <dbReference type="EC" id="3.6.1.73"/>
    </reaction>
</comment>